<evidence type="ECO:0000313" key="10">
    <source>
        <dbReference type="Proteomes" id="UP000321491"/>
    </source>
</evidence>
<dbReference type="InterPro" id="IPR050106">
    <property type="entry name" value="HistidinolP_aminotransfase"/>
</dbReference>
<keyword evidence="4 7" id="KW-0808">Transferase</keyword>
<dbReference type="Pfam" id="PF00155">
    <property type="entry name" value="Aminotran_1_2"/>
    <property type="match status" value="1"/>
</dbReference>
<dbReference type="GO" id="GO:0030170">
    <property type="term" value="F:pyridoxal phosphate binding"/>
    <property type="evidence" value="ECO:0007669"/>
    <property type="project" value="InterPro"/>
</dbReference>
<keyword evidence="5 7" id="KW-0663">Pyridoxal phosphate</keyword>
<organism evidence="9 10">
    <name type="scientific">Cerasibacillus quisquiliarum</name>
    <dbReference type="NCBI Taxonomy" id="227865"/>
    <lineage>
        <taxon>Bacteria</taxon>
        <taxon>Bacillati</taxon>
        <taxon>Bacillota</taxon>
        <taxon>Bacilli</taxon>
        <taxon>Bacillales</taxon>
        <taxon>Bacillaceae</taxon>
        <taxon>Cerasibacillus</taxon>
    </lineage>
</organism>
<evidence type="ECO:0000256" key="7">
    <source>
        <dbReference type="HAMAP-Rule" id="MF_01023"/>
    </source>
</evidence>
<evidence type="ECO:0000313" key="9">
    <source>
        <dbReference type="EMBL" id="GEN31348.1"/>
    </source>
</evidence>
<keyword evidence="6 7" id="KW-0368">Histidine biosynthesis</keyword>
<comment type="caution">
    <text evidence="9">The sequence shown here is derived from an EMBL/GenBank/DDBJ whole genome shotgun (WGS) entry which is preliminary data.</text>
</comment>
<dbReference type="CDD" id="cd00609">
    <property type="entry name" value="AAT_like"/>
    <property type="match status" value="1"/>
</dbReference>
<evidence type="ECO:0000256" key="2">
    <source>
        <dbReference type="ARBA" id="ARBA00011738"/>
    </source>
</evidence>
<keyword evidence="10" id="KW-1185">Reference proteome</keyword>
<feature type="domain" description="Aminotransferase class I/classII large" evidence="8">
    <location>
        <begin position="26"/>
        <end position="344"/>
    </location>
</feature>
<dbReference type="HAMAP" id="MF_01023">
    <property type="entry name" value="HisC_aminotrans_2"/>
    <property type="match status" value="1"/>
</dbReference>
<dbReference type="EMBL" id="BJXW01000014">
    <property type="protein sequence ID" value="GEN31348.1"/>
    <property type="molecule type" value="Genomic_DNA"/>
</dbReference>
<dbReference type="NCBIfam" id="TIGR01141">
    <property type="entry name" value="hisC"/>
    <property type="match status" value="1"/>
</dbReference>
<evidence type="ECO:0000256" key="4">
    <source>
        <dbReference type="ARBA" id="ARBA00022679"/>
    </source>
</evidence>
<comment type="similarity">
    <text evidence="7">Belongs to the class-II pyridoxal-phosphate-dependent aminotransferase family. Histidinol-phosphate aminotransferase subfamily.</text>
</comment>
<comment type="subunit">
    <text evidence="2 7">Homodimer.</text>
</comment>
<dbReference type="InterPro" id="IPR015422">
    <property type="entry name" value="PyrdxlP-dep_Trfase_small"/>
</dbReference>
<evidence type="ECO:0000256" key="3">
    <source>
        <dbReference type="ARBA" id="ARBA00022576"/>
    </source>
</evidence>
<gene>
    <name evidence="7 9" type="primary">hisC</name>
    <name evidence="9" type="ORF">CQU01_15860</name>
</gene>
<proteinExistence type="inferred from homology"/>
<dbReference type="UniPathway" id="UPA00031">
    <property type="reaction ID" value="UER00012"/>
</dbReference>
<protein>
    <recommendedName>
        <fullName evidence="7">Histidinol-phosphate aminotransferase</fullName>
        <ecNumber evidence="7">2.6.1.9</ecNumber>
    </recommendedName>
    <alternativeName>
        <fullName evidence="7">Imidazole acetol-phosphate transaminase</fullName>
    </alternativeName>
</protein>
<comment type="pathway">
    <text evidence="7">Amino-acid biosynthesis; L-histidine biosynthesis; L-histidine from 5-phospho-alpha-D-ribose 1-diphosphate: step 7/9.</text>
</comment>
<dbReference type="Gene3D" id="3.40.640.10">
    <property type="entry name" value="Type I PLP-dependent aspartate aminotransferase-like (Major domain)"/>
    <property type="match status" value="1"/>
</dbReference>
<dbReference type="GO" id="GO:0004400">
    <property type="term" value="F:histidinol-phosphate transaminase activity"/>
    <property type="evidence" value="ECO:0007669"/>
    <property type="project" value="UniProtKB-UniRule"/>
</dbReference>
<feature type="modified residue" description="N6-(pyridoxal phosphate)lysine" evidence="7">
    <location>
        <position position="211"/>
    </location>
</feature>
<accession>A0A511V076</accession>
<dbReference type="InterPro" id="IPR015421">
    <property type="entry name" value="PyrdxlP-dep_Trfase_major"/>
</dbReference>
<dbReference type="Proteomes" id="UP000321491">
    <property type="component" value="Unassembled WGS sequence"/>
</dbReference>
<comment type="catalytic activity">
    <reaction evidence="7">
        <text>L-histidinol phosphate + 2-oxoglutarate = 3-(imidazol-4-yl)-2-oxopropyl phosphate + L-glutamate</text>
        <dbReference type="Rhea" id="RHEA:23744"/>
        <dbReference type="ChEBI" id="CHEBI:16810"/>
        <dbReference type="ChEBI" id="CHEBI:29985"/>
        <dbReference type="ChEBI" id="CHEBI:57766"/>
        <dbReference type="ChEBI" id="CHEBI:57980"/>
        <dbReference type="EC" id="2.6.1.9"/>
    </reaction>
</comment>
<dbReference type="InterPro" id="IPR015424">
    <property type="entry name" value="PyrdxlP-dep_Trfase"/>
</dbReference>
<dbReference type="PANTHER" id="PTHR43643">
    <property type="entry name" value="HISTIDINOL-PHOSPHATE AMINOTRANSFERASE 2"/>
    <property type="match status" value="1"/>
</dbReference>
<dbReference type="Gene3D" id="3.90.1150.10">
    <property type="entry name" value="Aspartate Aminotransferase, domain 1"/>
    <property type="match status" value="1"/>
</dbReference>
<name>A0A511V076_9BACI</name>
<dbReference type="AlphaFoldDB" id="A0A511V076"/>
<evidence type="ECO:0000256" key="6">
    <source>
        <dbReference type="ARBA" id="ARBA00023102"/>
    </source>
</evidence>
<dbReference type="PANTHER" id="PTHR43643:SF3">
    <property type="entry name" value="HISTIDINOL-PHOSPHATE AMINOTRANSFERASE"/>
    <property type="match status" value="1"/>
</dbReference>
<evidence type="ECO:0000256" key="5">
    <source>
        <dbReference type="ARBA" id="ARBA00022898"/>
    </source>
</evidence>
<dbReference type="EC" id="2.6.1.9" evidence="7"/>
<comment type="cofactor">
    <cofactor evidence="1 7">
        <name>pyridoxal 5'-phosphate</name>
        <dbReference type="ChEBI" id="CHEBI:597326"/>
    </cofactor>
</comment>
<dbReference type="GO" id="GO:0000105">
    <property type="term" value="P:L-histidine biosynthetic process"/>
    <property type="evidence" value="ECO:0007669"/>
    <property type="project" value="UniProtKB-UniRule"/>
</dbReference>
<evidence type="ECO:0000259" key="8">
    <source>
        <dbReference type="Pfam" id="PF00155"/>
    </source>
</evidence>
<dbReference type="InterPro" id="IPR005861">
    <property type="entry name" value="HisP_aminotrans"/>
</dbReference>
<sequence length="359" mass="40993">MMQTFWSTMAKRATPYVPGEQLNDQNVLKLNTNENPYPPSPSVIQAIRDAANVDLRRYPSPDLEQLREIIGKTYDLTKDQVFIGNGSDEVLAFSFMAFFEPGKTIRFPEITYSFYPVYAQLFDIPYETIPMKADFTLDIERFYHSEGGVIFPNPNAPTSIAIGIDDIRKILEHNPTRIVIVDEAYVDFSTQSAVSLINKYPNLLIVQTTSKSRSLAGLRVGYALGNEGLIQALIRIKNSINSYTLDRLAIAGAIASFQDWKSTKENINKIIQTRTWVSEKMRDYGFFVLPSETNFIFVTHPDFSAKQLYKLLKQRHVLVRYFNQPPINQYLRISIGTDKEMEQFFNCLSEVMASCHSLS</sequence>
<keyword evidence="3 7" id="KW-0032">Aminotransferase</keyword>
<keyword evidence="7" id="KW-0028">Amino-acid biosynthesis</keyword>
<evidence type="ECO:0000256" key="1">
    <source>
        <dbReference type="ARBA" id="ARBA00001933"/>
    </source>
</evidence>
<dbReference type="SUPFAM" id="SSF53383">
    <property type="entry name" value="PLP-dependent transferases"/>
    <property type="match status" value="1"/>
</dbReference>
<reference evidence="9 10" key="1">
    <citation type="submission" date="2019-07" db="EMBL/GenBank/DDBJ databases">
        <title>Whole genome shotgun sequence of Cerasibacillus quisquiliarum NBRC 102429.</title>
        <authorList>
            <person name="Hosoyama A."/>
            <person name="Uohara A."/>
            <person name="Ohji S."/>
            <person name="Ichikawa N."/>
        </authorList>
    </citation>
    <scope>NUCLEOTIDE SEQUENCE [LARGE SCALE GENOMIC DNA]</scope>
    <source>
        <strain evidence="9 10">NBRC 102429</strain>
    </source>
</reference>
<dbReference type="InterPro" id="IPR004839">
    <property type="entry name" value="Aminotransferase_I/II_large"/>
</dbReference>